<feature type="region of interest" description="Disordered" evidence="1">
    <location>
        <begin position="29"/>
        <end position="64"/>
    </location>
</feature>
<protein>
    <submittedName>
        <fullName evidence="2">Uncharacterized protein</fullName>
    </submittedName>
</protein>
<accession>A0A9P5TUV8</accession>
<evidence type="ECO:0000313" key="2">
    <source>
        <dbReference type="EMBL" id="KAF8913981.1"/>
    </source>
</evidence>
<evidence type="ECO:0000313" key="3">
    <source>
        <dbReference type="Proteomes" id="UP000724874"/>
    </source>
</evidence>
<proteinExistence type="predicted"/>
<dbReference type="Proteomes" id="UP000724874">
    <property type="component" value="Unassembled WGS sequence"/>
</dbReference>
<sequence length="131" mass="14054">MTEEEMDEYIGFCAKILVGGGGGDGAVADYFGENGEGGDGQRAEEEQEERTRGAGHRLAAGEEETGLAAGEQYKMWSGVDGAMAEELERVVGRAAEIAGVRAEYLVGVVGTFERRLVMWWKGTEEAEGDDK</sequence>
<keyword evidence="3" id="KW-1185">Reference proteome</keyword>
<organism evidence="2 3">
    <name type="scientific">Gymnopilus junonius</name>
    <name type="common">Spectacular rustgill mushroom</name>
    <name type="synonym">Gymnopilus spectabilis subsp. junonius</name>
    <dbReference type="NCBI Taxonomy" id="109634"/>
    <lineage>
        <taxon>Eukaryota</taxon>
        <taxon>Fungi</taxon>
        <taxon>Dikarya</taxon>
        <taxon>Basidiomycota</taxon>
        <taxon>Agaricomycotina</taxon>
        <taxon>Agaricomycetes</taxon>
        <taxon>Agaricomycetidae</taxon>
        <taxon>Agaricales</taxon>
        <taxon>Agaricineae</taxon>
        <taxon>Hymenogastraceae</taxon>
        <taxon>Gymnopilus</taxon>
    </lineage>
</organism>
<comment type="caution">
    <text evidence="2">The sequence shown here is derived from an EMBL/GenBank/DDBJ whole genome shotgun (WGS) entry which is preliminary data.</text>
</comment>
<name>A0A9P5TUV8_GYMJU</name>
<feature type="compositionally biased region" description="Basic and acidic residues" evidence="1">
    <location>
        <begin position="39"/>
        <end position="52"/>
    </location>
</feature>
<reference evidence="2" key="1">
    <citation type="submission" date="2020-11" db="EMBL/GenBank/DDBJ databases">
        <authorList>
            <consortium name="DOE Joint Genome Institute"/>
            <person name="Ahrendt S."/>
            <person name="Riley R."/>
            <person name="Andreopoulos W."/>
            <person name="LaButti K."/>
            <person name="Pangilinan J."/>
            <person name="Ruiz-duenas F.J."/>
            <person name="Barrasa J.M."/>
            <person name="Sanchez-Garcia M."/>
            <person name="Camarero S."/>
            <person name="Miyauchi S."/>
            <person name="Serrano A."/>
            <person name="Linde D."/>
            <person name="Babiker R."/>
            <person name="Drula E."/>
            <person name="Ayuso-Fernandez I."/>
            <person name="Pacheco R."/>
            <person name="Padilla G."/>
            <person name="Ferreira P."/>
            <person name="Barriuso J."/>
            <person name="Kellner H."/>
            <person name="Castanera R."/>
            <person name="Alfaro M."/>
            <person name="Ramirez L."/>
            <person name="Pisabarro A.G."/>
            <person name="Kuo A."/>
            <person name="Tritt A."/>
            <person name="Lipzen A."/>
            <person name="He G."/>
            <person name="Yan M."/>
            <person name="Ng V."/>
            <person name="Cullen D."/>
            <person name="Martin F."/>
            <person name="Rosso M.-N."/>
            <person name="Henrissat B."/>
            <person name="Hibbett D."/>
            <person name="Martinez A.T."/>
            <person name="Grigoriev I.V."/>
        </authorList>
    </citation>
    <scope>NUCLEOTIDE SEQUENCE</scope>
    <source>
        <strain evidence="2">AH 44721</strain>
    </source>
</reference>
<evidence type="ECO:0000256" key="1">
    <source>
        <dbReference type="SAM" id="MobiDB-lite"/>
    </source>
</evidence>
<gene>
    <name evidence="2" type="ORF">CPB84DRAFT_1758076</name>
</gene>
<dbReference type="AlphaFoldDB" id="A0A9P5TUV8"/>
<dbReference type="EMBL" id="JADNYJ010000001">
    <property type="protein sequence ID" value="KAF8913981.1"/>
    <property type="molecule type" value="Genomic_DNA"/>
</dbReference>